<feature type="domain" description="Ribonuclease H1 N-terminal" evidence="2">
    <location>
        <begin position="6"/>
        <end position="50"/>
    </location>
</feature>
<dbReference type="InterPro" id="IPR009027">
    <property type="entry name" value="Ribosomal_bL9/RNase_H1_N"/>
</dbReference>
<dbReference type="SUPFAM" id="SSF55658">
    <property type="entry name" value="L9 N-domain-like"/>
    <property type="match status" value="2"/>
</dbReference>
<dbReference type="InterPro" id="IPR011320">
    <property type="entry name" value="RNase_H1_N"/>
</dbReference>
<evidence type="ECO:0000259" key="2">
    <source>
        <dbReference type="Pfam" id="PF01693"/>
    </source>
</evidence>
<protein>
    <recommendedName>
        <fullName evidence="2">Ribonuclease H1 N-terminal domain-containing protein</fullName>
    </recommendedName>
</protein>
<gene>
    <name evidence="3" type="ORF">GSTUAT00002894001</name>
</gene>
<dbReference type="InterPro" id="IPR037056">
    <property type="entry name" value="RNase_H1_N_sf"/>
</dbReference>
<feature type="domain" description="Ribonuclease H1 N-terminal" evidence="2">
    <location>
        <begin position="123"/>
        <end position="165"/>
    </location>
</feature>
<dbReference type="AlphaFoldDB" id="A0A292PZJ0"/>
<keyword evidence="4" id="KW-1185">Reference proteome</keyword>
<evidence type="ECO:0000313" key="4">
    <source>
        <dbReference type="Proteomes" id="UP001412239"/>
    </source>
</evidence>
<proteinExistence type="predicted"/>
<accession>A0A292PZJ0</accession>
<feature type="region of interest" description="Disordered" evidence="1">
    <location>
        <begin position="75"/>
        <end position="117"/>
    </location>
</feature>
<dbReference type="Pfam" id="PF01693">
    <property type="entry name" value="Cauli_VI"/>
    <property type="match status" value="2"/>
</dbReference>
<dbReference type="EMBL" id="LN890979">
    <property type="protein sequence ID" value="CUS12979.1"/>
    <property type="molecule type" value="Genomic_DNA"/>
</dbReference>
<feature type="compositionally biased region" description="Pro residues" evidence="1">
    <location>
        <begin position="84"/>
        <end position="104"/>
    </location>
</feature>
<dbReference type="Gene3D" id="3.40.970.10">
    <property type="entry name" value="Ribonuclease H1, N-terminal domain"/>
    <property type="match status" value="2"/>
</dbReference>
<organism evidence="3 4">
    <name type="scientific">Tuber aestivum</name>
    <name type="common">summer truffle</name>
    <dbReference type="NCBI Taxonomy" id="59557"/>
    <lineage>
        <taxon>Eukaryota</taxon>
        <taxon>Fungi</taxon>
        <taxon>Dikarya</taxon>
        <taxon>Ascomycota</taxon>
        <taxon>Pezizomycotina</taxon>
        <taxon>Pezizomycetes</taxon>
        <taxon>Pezizales</taxon>
        <taxon>Tuberaceae</taxon>
        <taxon>Tuber</taxon>
    </lineage>
</organism>
<reference evidence="3" key="1">
    <citation type="submission" date="2015-10" db="EMBL/GenBank/DDBJ databases">
        <authorList>
            <person name="Regsiter A."/>
            <person name="william w."/>
        </authorList>
    </citation>
    <scope>NUCLEOTIDE SEQUENCE</scope>
    <source>
        <strain evidence="3">Montdore</strain>
    </source>
</reference>
<evidence type="ECO:0000256" key="1">
    <source>
        <dbReference type="SAM" id="MobiDB-lite"/>
    </source>
</evidence>
<dbReference type="Proteomes" id="UP001412239">
    <property type="component" value="Unassembled WGS sequence"/>
</dbReference>
<sequence length="200" mass="21884">MARRGYYAVARGKPPAPAIYSSWAAAQVVTQRYPDVIFKKFATLAEAQAFMAKHGVVRYRVEITFDVTCIMEESRSNTTGSDVSPPPPLRPSPAPPAHSVPNPPEGGRRGGGKIGGGTGGNQFYVVANGSGKGVYESWKQAEVHIVGQPGICHQAFGTRQEADEWLWEFGRMQEEVEYRANPKRGLENLSDLARELPEPQ</sequence>
<evidence type="ECO:0000313" key="3">
    <source>
        <dbReference type="EMBL" id="CUS12979.1"/>
    </source>
</evidence>
<name>A0A292PZJ0_9PEZI</name>